<dbReference type="InterPro" id="IPR003660">
    <property type="entry name" value="HAMP_dom"/>
</dbReference>
<feature type="domain" description="HAMP" evidence="17">
    <location>
        <begin position="185"/>
        <end position="237"/>
    </location>
</feature>
<evidence type="ECO:0000256" key="8">
    <source>
        <dbReference type="ARBA" id="ARBA00022741"/>
    </source>
</evidence>
<evidence type="ECO:0000256" key="12">
    <source>
        <dbReference type="ARBA" id="ARBA00023012"/>
    </source>
</evidence>
<keyword evidence="8" id="KW-0547">Nucleotide-binding</keyword>
<dbReference type="PANTHER" id="PTHR45528:SF1">
    <property type="entry name" value="SENSOR HISTIDINE KINASE CPXA"/>
    <property type="match status" value="1"/>
</dbReference>
<dbReference type="RefSeq" id="WP_161837674.1">
    <property type="nucleotide sequence ID" value="NZ_CP048000.1"/>
</dbReference>
<dbReference type="SUPFAM" id="SSF47384">
    <property type="entry name" value="Homodimeric domain of signal transducing histidine kinase"/>
    <property type="match status" value="1"/>
</dbReference>
<dbReference type="PROSITE" id="PS50885">
    <property type="entry name" value="HAMP"/>
    <property type="match status" value="1"/>
</dbReference>
<keyword evidence="14" id="KW-0175">Coiled coil</keyword>
<dbReference type="PANTHER" id="PTHR45528">
    <property type="entry name" value="SENSOR HISTIDINE KINASE CPXA"/>
    <property type="match status" value="1"/>
</dbReference>
<dbReference type="EMBL" id="CP048000">
    <property type="protein sequence ID" value="QHQ60844.1"/>
    <property type="molecule type" value="Genomic_DNA"/>
</dbReference>
<dbReference type="InterPro" id="IPR003594">
    <property type="entry name" value="HATPase_dom"/>
</dbReference>
<dbReference type="CDD" id="cd00082">
    <property type="entry name" value="HisKA"/>
    <property type="match status" value="1"/>
</dbReference>
<evidence type="ECO:0000256" key="11">
    <source>
        <dbReference type="ARBA" id="ARBA00022989"/>
    </source>
</evidence>
<gene>
    <name evidence="18" type="ORF">Ana3638_08750</name>
</gene>
<evidence type="ECO:0000313" key="19">
    <source>
        <dbReference type="Proteomes" id="UP000464314"/>
    </source>
</evidence>
<feature type="coiled-coil region" evidence="14">
    <location>
        <begin position="225"/>
        <end position="252"/>
    </location>
</feature>
<keyword evidence="10" id="KW-0067">ATP-binding</keyword>
<dbReference type="Proteomes" id="UP000464314">
    <property type="component" value="Chromosome"/>
</dbReference>
<keyword evidence="9" id="KW-0418">Kinase</keyword>
<evidence type="ECO:0000256" key="14">
    <source>
        <dbReference type="SAM" id="Coils"/>
    </source>
</evidence>
<dbReference type="PROSITE" id="PS50109">
    <property type="entry name" value="HIS_KIN"/>
    <property type="match status" value="1"/>
</dbReference>
<dbReference type="InterPro" id="IPR003661">
    <property type="entry name" value="HisK_dim/P_dom"/>
</dbReference>
<evidence type="ECO:0000256" key="6">
    <source>
        <dbReference type="ARBA" id="ARBA00022679"/>
    </source>
</evidence>
<evidence type="ECO:0000256" key="3">
    <source>
        <dbReference type="ARBA" id="ARBA00012438"/>
    </source>
</evidence>
<evidence type="ECO:0000256" key="7">
    <source>
        <dbReference type="ARBA" id="ARBA00022692"/>
    </source>
</evidence>
<evidence type="ECO:0000256" key="5">
    <source>
        <dbReference type="ARBA" id="ARBA00022553"/>
    </source>
</evidence>
<protein>
    <recommendedName>
        <fullName evidence="3">histidine kinase</fullName>
        <ecNumber evidence="3">2.7.13.3</ecNumber>
    </recommendedName>
</protein>
<keyword evidence="6" id="KW-0808">Transferase</keyword>
<comment type="subcellular location">
    <subcellularLocation>
        <location evidence="2">Cell membrane</location>
        <topology evidence="2">Multi-pass membrane protein</topology>
    </subcellularLocation>
</comment>
<evidence type="ECO:0000313" key="18">
    <source>
        <dbReference type="EMBL" id="QHQ60844.1"/>
    </source>
</evidence>
<dbReference type="InterPro" id="IPR036890">
    <property type="entry name" value="HATPase_C_sf"/>
</dbReference>
<comment type="catalytic activity">
    <reaction evidence="1">
        <text>ATP + protein L-histidine = ADP + protein N-phospho-L-histidine.</text>
        <dbReference type="EC" id="2.7.13.3"/>
    </reaction>
</comment>
<dbReference type="EC" id="2.7.13.3" evidence="3"/>
<evidence type="ECO:0000256" key="15">
    <source>
        <dbReference type="SAM" id="Phobius"/>
    </source>
</evidence>
<evidence type="ECO:0000256" key="1">
    <source>
        <dbReference type="ARBA" id="ARBA00000085"/>
    </source>
</evidence>
<dbReference type="Pfam" id="PF00512">
    <property type="entry name" value="HisKA"/>
    <property type="match status" value="1"/>
</dbReference>
<name>A0A6P1TI74_9FIRM</name>
<keyword evidence="11 15" id="KW-1133">Transmembrane helix</keyword>
<dbReference type="Gene3D" id="3.30.565.10">
    <property type="entry name" value="Histidine kinase-like ATPase, C-terminal domain"/>
    <property type="match status" value="1"/>
</dbReference>
<organism evidence="18 19">
    <name type="scientific">Anaerocolumna sedimenticola</name>
    <dbReference type="NCBI Taxonomy" id="2696063"/>
    <lineage>
        <taxon>Bacteria</taxon>
        <taxon>Bacillati</taxon>
        <taxon>Bacillota</taxon>
        <taxon>Clostridia</taxon>
        <taxon>Lachnospirales</taxon>
        <taxon>Lachnospiraceae</taxon>
        <taxon>Anaerocolumna</taxon>
    </lineage>
</organism>
<dbReference type="Gene3D" id="1.10.287.130">
    <property type="match status" value="1"/>
</dbReference>
<dbReference type="SMART" id="SM00388">
    <property type="entry name" value="HisKA"/>
    <property type="match status" value="1"/>
</dbReference>
<dbReference type="SUPFAM" id="SSF158472">
    <property type="entry name" value="HAMP domain-like"/>
    <property type="match status" value="1"/>
</dbReference>
<evidence type="ECO:0000256" key="10">
    <source>
        <dbReference type="ARBA" id="ARBA00022840"/>
    </source>
</evidence>
<dbReference type="KEGG" id="anr:Ana3638_08750"/>
<keyword evidence="7 15" id="KW-0812">Transmembrane</keyword>
<feature type="transmembrane region" description="Helical" evidence="15">
    <location>
        <begin position="157"/>
        <end position="179"/>
    </location>
</feature>
<dbReference type="SUPFAM" id="SSF55874">
    <property type="entry name" value="ATPase domain of HSP90 chaperone/DNA topoisomerase II/histidine kinase"/>
    <property type="match status" value="1"/>
</dbReference>
<dbReference type="InterPro" id="IPR036097">
    <property type="entry name" value="HisK_dim/P_sf"/>
</dbReference>
<evidence type="ECO:0000259" key="16">
    <source>
        <dbReference type="PROSITE" id="PS50109"/>
    </source>
</evidence>
<dbReference type="InterPro" id="IPR005467">
    <property type="entry name" value="His_kinase_dom"/>
</dbReference>
<dbReference type="InterPro" id="IPR004358">
    <property type="entry name" value="Sig_transdc_His_kin-like_C"/>
</dbReference>
<feature type="transmembrane region" description="Helical" evidence="15">
    <location>
        <begin position="129"/>
        <end position="145"/>
    </location>
</feature>
<evidence type="ECO:0000256" key="2">
    <source>
        <dbReference type="ARBA" id="ARBA00004651"/>
    </source>
</evidence>
<evidence type="ECO:0000256" key="9">
    <source>
        <dbReference type="ARBA" id="ARBA00022777"/>
    </source>
</evidence>
<dbReference type="GO" id="GO:0005524">
    <property type="term" value="F:ATP binding"/>
    <property type="evidence" value="ECO:0007669"/>
    <property type="project" value="UniProtKB-KW"/>
</dbReference>
<keyword evidence="5" id="KW-0597">Phosphoprotein</keyword>
<sequence>MSKKYKNISRVLWKNYIIMVIVSSVLIIVPFVLMIIITDIMKDKVVSYKYTADSIMCDDINKITVDDVIKNHGGVQVITKDLEVIQLGGLNNILSNQLSVTEWTDFLLQCNREESEYAYSIAYNEKEKFWLVVEFPVSLIFKVYYNFNSDSVNFGRMVWLMGVIVITYILLLIISAIIFSNITVRQFINPIKDLNRFMKELENGQYQKKRETSSITELKELQEGFNHLTEELKVQETIRQEMQENRNRLIRDISHDLKNPLASIQGYAEMYMRQKGLPDDTRDNYLGIIYNNSVRANTLIQSLFRYSQVNSSDFKLNLKKTDLCELLRNKMASFIPVLEEKGFSYEINIPDEDIICLIDVLQMNRVFDNLLDNALKYNKVDTKITVMIRKTKQKVIIEISDNGVGMDETASKSIFEPFTRADEKVRNSENGGSGLGLAIVKRIVELHNGVIYVKTKPGEGCLFEIILNI</sequence>
<dbReference type="CDD" id="cd00075">
    <property type="entry name" value="HATPase"/>
    <property type="match status" value="1"/>
</dbReference>
<dbReference type="CDD" id="cd06225">
    <property type="entry name" value="HAMP"/>
    <property type="match status" value="1"/>
</dbReference>
<reference evidence="18 19" key="1">
    <citation type="submission" date="2020-01" db="EMBL/GenBank/DDBJ databases">
        <title>Genome analysis of Anaerocolumna sp. CBA3638.</title>
        <authorList>
            <person name="Kim J."/>
            <person name="Roh S.W."/>
        </authorList>
    </citation>
    <scope>NUCLEOTIDE SEQUENCE [LARGE SCALE GENOMIC DNA]</scope>
    <source>
        <strain evidence="18 19">CBA3638</strain>
    </source>
</reference>
<keyword evidence="13 15" id="KW-0472">Membrane</keyword>
<keyword evidence="19" id="KW-1185">Reference proteome</keyword>
<dbReference type="SMART" id="SM00387">
    <property type="entry name" value="HATPase_c"/>
    <property type="match status" value="1"/>
</dbReference>
<dbReference type="FunFam" id="3.30.565.10:FF:000006">
    <property type="entry name" value="Sensor histidine kinase WalK"/>
    <property type="match status" value="1"/>
</dbReference>
<keyword evidence="4" id="KW-1003">Cell membrane</keyword>
<dbReference type="Gene3D" id="6.10.340.10">
    <property type="match status" value="1"/>
</dbReference>
<accession>A0A6P1TI74</accession>
<keyword evidence="12" id="KW-0902">Two-component regulatory system</keyword>
<dbReference type="GO" id="GO:0005886">
    <property type="term" value="C:plasma membrane"/>
    <property type="evidence" value="ECO:0007669"/>
    <property type="project" value="UniProtKB-SubCell"/>
</dbReference>
<evidence type="ECO:0000256" key="13">
    <source>
        <dbReference type="ARBA" id="ARBA00023136"/>
    </source>
</evidence>
<dbReference type="InterPro" id="IPR050398">
    <property type="entry name" value="HssS/ArlS-like"/>
</dbReference>
<dbReference type="GO" id="GO:0000155">
    <property type="term" value="F:phosphorelay sensor kinase activity"/>
    <property type="evidence" value="ECO:0007669"/>
    <property type="project" value="InterPro"/>
</dbReference>
<dbReference type="AlphaFoldDB" id="A0A6P1TI74"/>
<dbReference type="PRINTS" id="PR00344">
    <property type="entry name" value="BCTRLSENSOR"/>
</dbReference>
<feature type="domain" description="Histidine kinase" evidence="16">
    <location>
        <begin position="252"/>
        <end position="469"/>
    </location>
</feature>
<evidence type="ECO:0000259" key="17">
    <source>
        <dbReference type="PROSITE" id="PS50885"/>
    </source>
</evidence>
<proteinExistence type="predicted"/>
<dbReference type="Pfam" id="PF02518">
    <property type="entry name" value="HATPase_c"/>
    <property type="match status" value="1"/>
</dbReference>
<evidence type="ECO:0000256" key="4">
    <source>
        <dbReference type="ARBA" id="ARBA00022475"/>
    </source>
</evidence>
<feature type="transmembrane region" description="Helical" evidence="15">
    <location>
        <begin position="16"/>
        <end position="37"/>
    </location>
</feature>